<proteinExistence type="predicted"/>
<dbReference type="InterPro" id="IPR025317">
    <property type="entry name" value="DUF4222"/>
</dbReference>
<protein>
    <submittedName>
        <fullName evidence="1">DUF4222 domain-containing protein</fullName>
    </submittedName>
</protein>
<reference evidence="1 2" key="1">
    <citation type="submission" date="2019-02" db="EMBL/GenBank/DDBJ databases">
        <title>Draft genome sequence of Escherichia albertii strain Mex-12/320a, isolated from an infant with diarrhea, harboring virulence genes associated with diarrheagenic strains of enteropathogenic E. coli.</title>
        <authorList>
            <person name="Maldonado-Puga S."/>
            <person name="Meza-Segura M."/>
            <person name="Zaidi M.B."/>
            <person name="Estrada-Garcia T."/>
        </authorList>
    </citation>
    <scope>NUCLEOTIDE SEQUENCE [LARGE SCALE GENOMIC DNA]</scope>
    <source>
        <strain evidence="1 2">Mex-12/320a</strain>
    </source>
</reference>
<evidence type="ECO:0000313" key="2">
    <source>
        <dbReference type="Proteomes" id="UP000292187"/>
    </source>
</evidence>
<organism evidence="1 2">
    <name type="scientific">Escherichia albertii</name>
    <dbReference type="NCBI Taxonomy" id="208962"/>
    <lineage>
        <taxon>Bacteria</taxon>
        <taxon>Pseudomonadati</taxon>
        <taxon>Pseudomonadota</taxon>
        <taxon>Gammaproteobacteria</taxon>
        <taxon>Enterobacterales</taxon>
        <taxon>Enterobacteriaceae</taxon>
        <taxon>Escherichia</taxon>
    </lineage>
</organism>
<evidence type="ECO:0000313" key="1">
    <source>
        <dbReference type="EMBL" id="TBR46475.1"/>
    </source>
</evidence>
<sequence>MKEEVREFLEKKNRNLIKHIRRLRLLIQRYRDDHGALVTVTSVEEIWVVFMRDGYPHYCLISLALTISFHENILLINDPGLVATKCKH</sequence>
<dbReference type="EMBL" id="SIZV01000095">
    <property type="protein sequence ID" value="TBR46475.1"/>
    <property type="molecule type" value="Genomic_DNA"/>
</dbReference>
<accession>A0A7Z7YI38</accession>
<name>A0A7Z7YI38_ESCAL</name>
<comment type="caution">
    <text evidence="1">The sequence shown here is derived from an EMBL/GenBank/DDBJ whole genome shotgun (WGS) entry which is preliminary data.</text>
</comment>
<dbReference type="Proteomes" id="UP000292187">
    <property type="component" value="Unassembled WGS sequence"/>
</dbReference>
<dbReference type="AlphaFoldDB" id="A0A7Z7YI38"/>
<dbReference type="Pfam" id="PF13973">
    <property type="entry name" value="DUF4222"/>
    <property type="match status" value="1"/>
</dbReference>
<gene>
    <name evidence="1" type="ORF">EYS06_24160</name>
</gene>